<sequence>MEWWEEREAFWKMSDSEGEGAAERERLAAEAFAGWQRRKAEDEKADQERGSDFLALQAAEFRDYWIATRSRYYGSFEDITKIPPICVLQISLPPGTLPTPAILSRSFQPKLQKSEDPYLVLTGPSRAVMLLDPVTLEVVLKVKGATESEDKDFSFLAAPVMRRAVLSSCLLNTVFASKLSTLEFTLGHIVFSVEATISLEVVDGSWPDGFRGQFSARTCAVRISDTDDEEVFSHSEDKKVPVIGDGSYASRIDKQVVILLDSGVGKAPVIGDGKIKLSRCVASVEVEGKLIVSVKAWQIDNQVVEKEMDFTPMEADRSQGMLDVGFCTMKVTVAWSLVSHDPEA</sequence>
<name>A0A8T0VVB7_PANVG</name>
<dbReference type="AlphaFoldDB" id="A0A8T0VVB7"/>
<dbReference type="PANTHER" id="PTHR33065:SF177">
    <property type="entry name" value="OS08G0141000 PROTEIN"/>
    <property type="match status" value="1"/>
</dbReference>
<accession>A0A8T0VVB7</accession>
<evidence type="ECO:0000259" key="1">
    <source>
        <dbReference type="Pfam" id="PF20241"/>
    </source>
</evidence>
<dbReference type="Proteomes" id="UP000823388">
    <property type="component" value="Chromosome 2N"/>
</dbReference>
<evidence type="ECO:0000313" key="2">
    <source>
        <dbReference type="EMBL" id="KAG2637596.1"/>
    </source>
</evidence>
<feature type="domain" description="DUF6598" evidence="1">
    <location>
        <begin position="113"/>
        <end position="333"/>
    </location>
</feature>
<comment type="caution">
    <text evidence="2">The sequence shown here is derived from an EMBL/GenBank/DDBJ whole genome shotgun (WGS) entry which is preliminary data.</text>
</comment>
<keyword evidence="3" id="KW-1185">Reference proteome</keyword>
<gene>
    <name evidence="2" type="ORF">PVAP13_2NG542300</name>
</gene>
<protein>
    <recommendedName>
        <fullName evidence="1">DUF6598 domain-containing protein</fullName>
    </recommendedName>
</protein>
<dbReference type="InterPro" id="IPR046533">
    <property type="entry name" value="DUF6598"/>
</dbReference>
<dbReference type="Pfam" id="PF20241">
    <property type="entry name" value="DUF6598"/>
    <property type="match status" value="1"/>
</dbReference>
<organism evidence="2 3">
    <name type="scientific">Panicum virgatum</name>
    <name type="common">Blackwell switchgrass</name>
    <dbReference type="NCBI Taxonomy" id="38727"/>
    <lineage>
        <taxon>Eukaryota</taxon>
        <taxon>Viridiplantae</taxon>
        <taxon>Streptophyta</taxon>
        <taxon>Embryophyta</taxon>
        <taxon>Tracheophyta</taxon>
        <taxon>Spermatophyta</taxon>
        <taxon>Magnoliopsida</taxon>
        <taxon>Liliopsida</taxon>
        <taxon>Poales</taxon>
        <taxon>Poaceae</taxon>
        <taxon>PACMAD clade</taxon>
        <taxon>Panicoideae</taxon>
        <taxon>Panicodae</taxon>
        <taxon>Paniceae</taxon>
        <taxon>Panicinae</taxon>
        <taxon>Panicum</taxon>
        <taxon>Panicum sect. Hiantes</taxon>
    </lineage>
</organism>
<reference evidence="2" key="1">
    <citation type="submission" date="2020-05" db="EMBL/GenBank/DDBJ databases">
        <title>WGS assembly of Panicum virgatum.</title>
        <authorList>
            <person name="Lovell J.T."/>
            <person name="Jenkins J."/>
            <person name="Shu S."/>
            <person name="Juenger T.E."/>
            <person name="Schmutz J."/>
        </authorList>
    </citation>
    <scope>NUCLEOTIDE SEQUENCE</scope>
    <source>
        <strain evidence="2">AP13</strain>
    </source>
</reference>
<dbReference type="EMBL" id="CM029040">
    <property type="protein sequence ID" value="KAG2637596.1"/>
    <property type="molecule type" value="Genomic_DNA"/>
</dbReference>
<proteinExistence type="predicted"/>
<evidence type="ECO:0000313" key="3">
    <source>
        <dbReference type="Proteomes" id="UP000823388"/>
    </source>
</evidence>
<dbReference type="PANTHER" id="PTHR33065">
    <property type="entry name" value="OS07G0486400 PROTEIN"/>
    <property type="match status" value="1"/>
</dbReference>